<evidence type="ECO:0000313" key="1">
    <source>
        <dbReference type="EMBL" id="SEG25584.1"/>
    </source>
</evidence>
<accession>A0A1H5YNJ4</accession>
<proteinExistence type="predicted"/>
<sequence length="149" mass="16176">MRLRGLDTLVTAGQRLDFRWADGNLLSMAPEACVAVYGHSFGQEGALRLVFRFRPGDAEPNGAGHVTVSVPVAPEHAQDAWQFVQNLVGVHGIEDVAWTDGHAVAADRPVRIPQDSQDWLAAPASPRTEELLSWVTRNLADADGRDAAR</sequence>
<evidence type="ECO:0000313" key="2">
    <source>
        <dbReference type="Proteomes" id="UP000236754"/>
    </source>
</evidence>
<keyword evidence="2" id="KW-1185">Reference proteome</keyword>
<dbReference type="EMBL" id="FNVU01000004">
    <property type="protein sequence ID" value="SEG25584.1"/>
    <property type="molecule type" value="Genomic_DNA"/>
</dbReference>
<organism evidence="1 2">
    <name type="scientific">Actinacidiphila yanglinensis</name>
    <dbReference type="NCBI Taxonomy" id="310779"/>
    <lineage>
        <taxon>Bacteria</taxon>
        <taxon>Bacillati</taxon>
        <taxon>Actinomycetota</taxon>
        <taxon>Actinomycetes</taxon>
        <taxon>Kitasatosporales</taxon>
        <taxon>Streptomycetaceae</taxon>
        <taxon>Actinacidiphila</taxon>
    </lineage>
</organism>
<gene>
    <name evidence="1" type="ORF">SAMN05216223_10470</name>
</gene>
<protein>
    <submittedName>
        <fullName evidence="1">Uncharacterized protein</fullName>
    </submittedName>
</protein>
<reference evidence="1 2" key="1">
    <citation type="submission" date="2016-10" db="EMBL/GenBank/DDBJ databases">
        <authorList>
            <person name="de Groot N.N."/>
        </authorList>
    </citation>
    <scope>NUCLEOTIDE SEQUENCE [LARGE SCALE GENOMIC DNA]</scope>
    <source>
        <strain evidence="1 2">CGMCC 4.2023</strain>
    </source>
</reference>
<dbReference type="AlphaFoldDB" id="A0A1H5YNJ4"/>
<name>A0A1H5YNJ4_9ACTN</name>
<dbReference type="Proteomes" id="UP000236754">
    <property type="component" value="Unassembled WGS sequence"/>
</dbReference>